<reference evidence="7 8" key="1">
    <citation type="submission" date="2016-07" db="EMBL/GenBank/DDBJ databases">
        <title>Genome analysis of Burkholderia fungorum ES3-20.</title>
        <authorList>
            <person name="Xu D."/>
            <person name="Yao R."/>
            <person name="Zheng S."/>
        </authorList>
    </citation>
    <scope>NUCLEOTIDE SEQUENCE [LARGE SCALE GENOMIC DNA]</scope>
    <source>
        <strain evidence="7 8">ES3-20</strain>
    </source>
</reference>
<accession>A0A3R7GWP2</accession>
<protein>
    <recommendedName>
        <fullName evidence="6">Major facilitator superfamily (MFS) profile domain-containing protein</fullName>
    </recommendedName>
</protein>
<gene>
    <name evidence="7" type="ORF">BCY88_17745</name>
</gene>
<evidence type="ECO:0000256" key="2">
    <source>
        <dbReference type="ARBA" id="ARBA00022692"/>
    </source>
</evidence>
<feature type="transmembrane region" description="Helical" evidence="5">
    <location>
        <begin position="294"/>
        <end position="315"/>
    </location>
</feature>
<dbReference type="PROSITE" id="PS00217">
    <property type="entry name" value="SUGAR_TRANSPORT_2"/>
    <property type="match status" value="1"/>
</dbReference>
<dbReference type="RefSeq" id="WP_183081292.1">
    <property type="nucleotide sequence ID" value="NZ_MCAS01000004.1"/>
</dbReference>
<evidence type="ECO:0000256" key="3">
    <source>
        <dbReference type="ARBA" id="ARBA00022989"/>
    </source>
</evidence>
<feature type="transmembrane region" description="Helical" evidence="5">
    <location>
        <begin position="20"/>
        <end position="44"/>
    </location>
</feature>
<keyword evidence="4 5" id="KW-0472">Membrane</keyword>
<evidence type="ECO:0000256" key="1">
    <source>
        <dbReference type="ARBA" id="ARBA00004141"/>
    </source>
</evidence>
<name>A0A3R7GWP2_9BURK</name>
<comment type="caution">
    <text evidence="7">The sequence shown here is derived from an EMBL/GenBank/DDBJ whole genome shotgun (WGS) entry which is preliminary data.</text>
</comment>
<dbReference type="AlphaFoldDB" id="A0A3R7GWP2"/>
<feature type="transmembrane region" description="Helical" evidence="5">
    <location>
        <begin position="321"/>
        <end position="347"/>
    </location>
</feature>
<sequence length="439" mass="44457">MNPLALEPSAGPPVSNVLRITLVCFAVSMIDGFDTLMLSFVAPLLAKSLQIDHATLGRVFGAGFIGTVLGSLIVGPLADRFGRRPMLLLALAVTGIFTLGCAFATSAAMLATLRFIGGLGMGGAIPPVAAITAESSSPQRRSSLVILMFIGFPLGAVVGGAITAALMVRFGWPFVFLMGGTFALLALIPVLLVIPAQTVSRAERAAARQHAAARGLSVVGSMFTGGRLPATLALWVSVLSSMILSGFLVSFMPTILNMNGVEPGRAALGSVLLNLGAIGGALVISTLVGKRGPFMPVAISFVGGAVLTVALGQIIGAGNIALAMLFAVGAFLVGGQLTFPAIASYLFPSNVRAAGVGWTLAIGRIGSIVGPVVGGMLLSQHLAFETLFMLAAILAVGAALGLCLANVLRPREKEGGAATPAASFAITGSELGEASHGKN</sequence>
<feature type="transmembrane region" description="Helical" evidence="5">
    <location>
        <begin position="56"/>
        <end position="74"/>
    </location>
</feature>
<proteinExistence type="predicted"/>
<feature type="transmembrane region" description="Helical" evidence="5">
    <location>
        <begin position="174"/>
        <end position="194"/>
    </location>
</feature>
<feature type="transmembrane region" description="Helical" evidence="5">
    <location>
        <begin position="354"/>
        <end position="374"/>
    </location>
</feature>
<dbReference type="PROSITE" id="PS00216">
    <property type="entry name" value="SUGAR_TRANSPORT_1"/>
    <property type="match status" value="1"/>
</dbReference>
<feature type="transmembrane region" description="Helical" evidence="5">
    <location>
        <begin position="86"/>
        <end position="111"/>
    </location>
</feature>
<dbReference type="Pfam" id="PF07690">
    <property type="entry name" value="MFS_1"/>
    <property type="match status" value="1"/>
</dbReference>
<evidence type="ECO:0000313" key="7">
    <source>
        <dbReference type="EMBL" id="RKF49465.1"/>
    </source>
</evidence>
<feature type="transmembrane region" description="Helical" evidence="5">
    <location>
        <begin position="267"/>
        <end position="287"/>
    </location>
</feature>
<dbReference type="InterPro" id="IPR005829">
    <property type="entry name" value="Sugar_transporter_CS"/>
</dbReference>
<evidence type="ECO:0000256" key="4">
    <source>
        <dbReference type="ARBA" id="ARBA00023136"/>
    </source>
</evidence>
<dbReference type="GO" id="GO:0046943">
    <property type="term" value="F:carboxylic acid transmembrane transporter activity"/>
    <property type="evidence" value="ECO:0007669"/>
    <property type="project" value="TreeGrafter"/>
</dbReference>
<dbReference type="PROSITE" id="PS50850">
    <property type="entry name" value="MFS"/>
    <property type="match status" value="1"/>
</dbReference>
<dbReference type="InterPro" id="IPR036259">
    <property type="entry name" value="MFS_trans_sf"/>
</dbReference>
<comment type="subcellular location">
    <subcellularLocation>
        <location evidence="1">Membrane</location>
        <topology evidence="1">Multi-pass membrane protein</topology>
    </subcellularLocation>
</comment>
<evidence type="ECO:0000313" key="8">
    <source>
        <dbReference type="Proteomes" id="UP000283709"/>
    </source>
</evidence>
<feature type="transmembrane region" description="Helical" evidence="5">
    <location>
        <begin position="386"/>
        <end position="408"/>
    </location>
</feature>
<dbReference type="PANTHER" id="PTHR23508:SF10">
    <property type="entry name" value="CARBOXYLIC ACID TRANSPORTER PROTEIN HOMOLOG"/>
    <property type="match status" value="1"/>
</dbReference>
<keyword evidence="2 5" id="KW-0812">Transmembrane</keyword>
<feature type="transmembrane region" description="Helical" evidence="5">
    <location>
        <begin position="232"/>
        <end position="255"/>
    </location>
</feature>
<dbReference type="EMBL" id="MCAS01000004">
    <property type="protein sequence ID" value="RKF49465.1"/>
    <property type="molecule type" value="Genomic_DNA"/>
</dbReference>
<feature type="transmembrane region" description="Helical" evidence="5">
    <location>
        <begin position="144"/>
        <end position="168"/>
    </location>
</feature>
<dbReference type="InterPro" id="IPR011701">
    <property type="entry name" value="MFS"/>
</dbReference>
<dbReference type="PANTHER" id="PTHR23508">
    <property type="entry name" value="CARBOXYLIC ACID TRANSPORTER PROTEIN HOMOLOG"/>
    <property type="match status" value="1"/>
</dbReference>
<evidence type="ECO:0000259" key="6">
    <source>
        <dbReference type="PROSITE" id="PS50850"/>
    </source>
</evidence>
<feature type="domain" description="Major facilitator superfamily (MFS) profile" evidence="6">
    <location>
        <begin position="20"/>
        <end position="409"/>
    </location>
</feature>
<dbReference type="Gene3D" id="1.20.1250.20">
    <property type="entry name" value="MFS general substrate transporter like domains"/>
    <property type="match status" value="1"/>
</dbReference>
<dbReference type="GO" id="GO:0005886">
    <property type="term" value="C:plasma membrane"/>
    <property type="evidence" value="ECO:0007669"/>
    <property type="project" value="TreeGrafter"/>
</dbReference>
<dbReference type="Proteomes" id="UP000283709">
    <property type="component" value="Unassembled WGS sequence"/>
</dbReference>
<keyword evidence="3 5" id="KW-1133">Transmembrane helix</keyword>
<dbReference type="InterPro" id="IPR020846">
    <property type="entry name" value="MFS_dom"/>
</dbReference>
<organism evidence="7 8">
    <name type="scientific">Paraburkholderia fungorum</name>
    <dbReference type="NCBI Taxonomy" id="134537"/>
    <lineage>
        <taxon>Bacteria</taxon>
        <taxon>Pseudomonadati</taxon>
        <taxon>Pseudomonadota</taxon>
        <taxon>Betaproteobacteria</taxon>
        <taxon>Burkholderiales</taxon>
        <taxon>Burkholderiaceae</taxon>
        <taxon>Paraburkholderia</taxon>
    </lineage>
</organism>
<dbReference type="SUPFAM" id="SSF103473">
    <property type="entry name" value="MFS general substrate transporter"/>
    <property type="match status" value="1"/>
</dbReference>
<evidence type="ECO:0000256" key="5">
    <source>
        <dbReference type="SAM" id="Phobius"/>
    </source>
</evidence>